<name>A0A0P0X441_ORYSJ</name>
<dbReference type="AlphaFoldDB" id="A0A0P0X441"/>
<accession>A0A0P0X441</accession>
<dbReference type="Proteomes" id="UP000059680">
    <property type="component" value="Chromosome 7"/>
</dbReference>
<reference evidence="1 2" key="2">
    <citation type="journal article" date="2013" name="Plant Cell Physiol.">
        <title>Rice Annotation Project Database (RAP-DB): an integrative and interactive database for rice genomics.</title>
        <authorList>
            <person name="Sakai H."/>
            <person name="Lee S.S."/>
            <person name="Tanaka T."/>
            <person name="Numa H."/>
            <person name="Kim J."/>
            <person name="Kawahara Y."/>
            <person name="Wakimoto H."/>
            <person name="Yang C.C."/>
            <person name="Iwamoto M."/>
            <person name="Abe T."/>
            <person name="Yamada Y."/>
            <person name="Muto A."/>
            <person name="Inokuchi H."/>
            <person name="Ikemura T."/>
            <person name="Matsumoto T."/>
            <person name="Sasaki T."/>
            <person name="Itoh T."/>
        </authorList>
    </citation>
    <scope>NUCLEOTIDE SEQUENCE [LARGE SCALE GENOMIC DNA]</scope>
    <source>
        <strain evidence="2">cv. Nipponbare</strain>
    </source>
</reference>
<organism evidence="1 2">
    <name type="scientific">Oryza sativa subsp. japonica</name>
    <name type="common">Rice</name>
    <dbReference type="NCBI Taxonomy" id="39947"/>
    <lineage>
        <taxon>Eukaryota</taxon>
        <taxon>Viridiplantae</taxon>
        <taxon>Streptophyta</taxon>
        <taxon>Embryophyta</taxon>
        <taxon>Tracheophyta</taxon>
        <taxon>Spermatophyta</taxon>
        <taxon>Magnoliopsida</taxon>
        <taxon>Liliopsida</taxon>
        <taxon>Poales</taxon>
        <taxon>Poaceae</taxon>
        <taxon>BOP clade</taxon>
        <taxon>Oryzoideae</taxon>
        <taxon>Oryzeae</taxon>
        <taxon>Oryzinae</taxon>
        <taxon>Oryza</taxon>
        <taxon>Oryza sativa</taxon>
    </lineage>
</organism>
<gene>
    <name evidence="1" type="ordered locus">Os07g0234900</name>
    <name evidence="1" type="ORF">OSNPB_070234900</name>
</gene>
<evidence type="ECO:0000313" key="2">
    <source>
        <dbReference type="Proteomes" id="UP000059680"/>
    </source>
</evidence>
<dbReference type="InterPro" id="IPR012871">
    <property type="entry name" value="DUF1668_ORYSA"/>
</dbReference>
<reference evidence="1 2" key="3">
    <citation type="journal article" date="2013" name="Rice">
        <title>Improvement of the Oryza sativa Nipponbare reference genome using next generation sequence and optical map data.</title>
        <authorList>
            <person name="Kawahara Y."/>
            <person name="de la Bastide M."/>
            <person name="Hamilton J.P."/>
            <person name="Kanamori H."/>
            <person name="McCombie W.R."/>
            <person name="Ouyang S."/>
            <person name="Schwartz D.C."/>
            <person name="Tanaka T."/>
            <person name="Wu J."/>
            <person name="Zhou S."/>
            <person name="Childs K.L."/>
            <person name="Davidson R.M."/>
            <person name="Lin H."/>
            <person name="Quesada-Ocampo L."/>
            <person name="Vaillancourt B."/>
            <person name="Sakai H."/>
            <person name="Lee S.S."/>
            <person name="Kim J."/>
            <person name="Numa H."/>
            <person name="Itoh T."/>
            <person name="Buell C.R."/>
            <person name="Matsumoto T."/>
        </authorList>
    </citation>
    <scope>NUCLEOTIDE SEQUENCE [LARGE SCALE GENOMIC DNA]</scope>
    <source>
        <strain evidence="2">cv. Nipponbare</strain>
    </source>
</reference>
<reference evidence="2" key="1">
    <citation type="journal article" date="2005" name="Nature">
        <title>The map-based sequence of the rice genome.</title>
        <authorList>
            <consortium name="International rice genome sequencing project (IRGSP)"/>
            <person name="Matsumoto T."/>
            <person name="Wu J."/>
            <person name="Kanamori H."/>
            <person name="Katayose Y."/>
            <person name="Fujisawa M."/>
            <person name="Namiki N."/>
            <person name="Mizuno H."/>
            <person name="Yamamoto K."/>
            <person name="Antonio B.A."/>
            <person name="Baba T."/>
            <person name="Sakata K."/>
            <person name="Nagamura Y."/>
            <person name="Aoki H."/>
            <person name="Arikawa K."/>
            <person name="Arita K."/>
            <person name="Bito T."/>
            <person name="Chiden Y."/>
            <person name="Fujitsuka N."/>
            <person name="Fukunaka R."/>
            <person name="Hamada M."/>
            <person name="Harada C."/>
            <person name="Hayashi A."/>
            <person name="Hijishita S."/>
            <person name="Honda M."/>
            <person name="Hosokawa S."/>
            <person name="Ichikawa Y."/>
            <person name="Idonuma A."/>
            <person name="Iijima M."/>
            <person name="Ikeda M."/>
            <person name="Ikeno M."/>
            <person name="Ito K."/>
            <person name="Ito S."/>
            <person name="Ito T."/>
            <person name="Ito Y."/>
            <person name="Ito Y."/>
            <person name="Iwabuchi A."/>
            <person name="Kamiya K."/>
            <person name="Karasawa W."/>
            <person name="Kurita K."/>
            <person name="Katagiri S."/>
            <person name="Kikuta A."/>
            <person name="Kobayashi H."/>
            <person name="Kobayashi N."/>
            <person name="Machita K."/>
            <person name="Maehara T."/>
            <person name="Masukawa M."/>
            <person name="Mizubayashi T."/>
            <person name="Mukai Y."/>
            <person name="Nagasaki H."/>
            <person name="Nagata Y."/>
            <person name="Naito S."/>
            <person name="Nakashima M."/>
            <person name="Nakama Y."/>
            <person name="Nakamichi Y."/>
            <person name="Nakamura M."/>
            <person name="Meguro A."/>
            <person name="Negishi M."/>
            <person name="Ohta I."/>
            <person name="Ohta T."/>
            <person name="Okamoto M."/>
            <person name="Ono N."/>
            <person name="Saji S."/>
            <person name="Sakaguchi M."/>
            <person name="Sakai K."/>
            <person name="Shibata M."/>
            <person name="Shimokawa T."/>
            <person name="Song J."/>
            <person name="Takazaki Y."/>
            <person name="Terasawa K."/>
            <person name="Tsugane M."/>
            <person name="Tsuji K."/>
            <person name="Ueda S."/>
            <person name="Waki K."/>
            <person name="Yamagata H."/>
            <person name="Yamamoto M."/>
            <person name="Yamamoto S."/>
            <person name="Yamane H."/>
            <person name="Yoshiki S."/>
            <person name="Yoshihara R."/>
            <person name="Yukawa K."/>
            <person name="Zhong H."/>
            <person name="Yano M."/>
            <person name="Yuan Q."/>
            <person name="Ouyang S."/>
            <person name="Liu J."/>
            <person name="Jones K.M."/>
            <person name="Gansberger K."/>
            <person name="Moffat K."/>
            <person name="Hill J."/>
            <person name="Bera J."/>
            <person name="Fadrosh D."/>
            <person name="Jin S."/>
            <person name="Johri S."/>
            <person name="Kim M."/>
            <person name="Overton L."/>
            <person name="Reardon M."/>
            <person name="Tsitrin T."/>
            <person name="Vuong H."/>
            <person name="Weaver B."/>
            <person name="Ciecko A."/>
            <person name="Tallon L."/>
            <person name="Jackson J."/>
            <person name="Pai G."/>
            <person name="Aken S.V."/>
            <person name="Utterback T."/>
            <person name="Reidmuller S."/>
            <person name="Feldblyum T."/>
            <person name="Hsiao J."/>
            <person name="Zismann V."/>
            <person name="Iobst S."/>
            <person name="de Vazeille A.R."/>
            <person name="Buell C.R."/>
            <person name="Ying K."/>
            <person name="Li Y."/>
            <person name="Lu T."/>
            <person name="Huang Y."/>
            <person name="Zhao Q."/>
            <person name="Feng Q."/>
            <person name="Zhang L."/>
            <person name="Zhu J."/>
            <person name="Weng Q."/>
            <person name="Mu J."/>
            <person name="Lu Y."/>
            <person name="Fan D."/>
            <person name="Liu Y."/>
            <person name="Guan J."/>
            <person name="Zhang Y."/>
            <person name="Yu S."/>
            <person name="Liu X."/>
            <person name="Zhang Y."/>
            <person name="Hong G."/>
            <person name="Han B."/>
            <person name="Choisne N."/>
            <person name="Demange N."/>
            <person name="Orjeda G."/>
            <person name="Samain S."/>
            <person name="Cattolico L."/>
            <person name="Pelletier E."/>
            <person name="Couloux A."/>
            <person name="Segurens B."/>
            <person name="Wincker P."/>
            <person name="D'Hont A."/>
            <person name="Scarpelli C."/>
            <person name="Weissenbach J."/>
            <person name="Salanoubat M."/>
            <person name="Quetier F."/>
            <person name="Yu Y."/>
            <person name="Kim H.R."/>
            <person name="Rambo T."/>
            <person name="Currie J."/>
            <person name="Collura K."/>
            <person name="Luo M."/>
            <person name="Yang T."/>
            <person name="Ammiraju J.S.S."/>
            <person name="Engler F."/>
            <person name="Soderlund C."/>
            <person name="Wing R.A."/>
            <person name="Palmer L.E."/>
            <person name="de la Bastide M."/>
            <person name="Spiegel L."/>
            <person name="Nascimento L."/>
            <person name="Zutavern T."/>
            <person name="O'Shaughnessy A."/>
            <person name="Dike S."/>
            <person name="Dedhia N."/>
            <person name="Preston R."/>
            <person name="Balija V."/>
            <person name="McCombie W.R."/>
            <person name="Chow T."/>
            <person name="Chen H."/>
            <person name="Chung M."/>
            <person name="Chen C."/>
            <person name="Shaw J."/>
            <person name="Wu H."/>
            <person name="Hsiao K."/>
            <person name="Chao Y."/>
            <person name="Chu M."/>
            <person name="Cheng C."/>
            <person name="Hour A."/>
            <person name="Lee P."/>
            <person name="Lin S."/>
            <person name="Lin Y."/>
            <person name="Liou J."/>
            <person name="Liu S."/>
            <person name="Hsing Y."/>
            <person name="Raghuvanshi S."/>
            <person name="Mohanty A."/>
            <person name="Bharti A.K."/>
            <person name="Gaur A."/>
            <person name="Gupta V."/>
            <person name="Kumar D."/>
            <person name="Ravi V."/>
            <person name="Vij S."/>
            <person name="Kapur A."/>
            <person name="Khurana P."/>
            <person name="Khurana P."/>
            <person name="Khurana J.P."/>
            <person name="Tyagi A.K."/>
            <person name="Gaikwad K."/>
            <person name="Singh A."/>
            <person name="Dalal V."/>
            <person name="Srivastava S."/>
            <person name="Dixit A."/>
            <person name="Pal A.K."/>
            <person name="Ghazi I.A."/>
            <person name="Yadav M."/>
            <person name="Pandit A."/>
            <person name="Bhargava A."/>
            <person name="Sureshbabu K."/>
            <person name="Batra K."/>
            <person name="Sharma T.R."/>
            <person name="Mohapatra T."/>
            <person name="Singh N.K."/>
            <person name="Messing J."/>
            <person name="Nelson A.B."/>
            <person name="Fuks G."/>
            <person name="Kavchok S."/>
            <person name="Keizer G."/>
            <person name="Linton E."/>
            <person name="Llaca V."/>
            <person name="Song R."/>
            <person name="Tanyolac B."/>
            <person name="Young S."/>
            <person name="Ho-Il K."/>
            <person name="Hahn J.H."/>
            <person name="Sangsakoo G."/>
            <person name="Vanavichit A."/>
            <person name="de Mattos Luiz.A.T."/>
            <person name="Zimmer P.D."/>
            <person name="Malone G."/>
            <person name="Dellagostin O."/>
            <person name="de Oliveira A.C."/>
            <person name="Bevan M."/>
            <person name="Bancroft I."/>
            <person name="Minx P."/>
            <person name="Cordum H."/>
            <person name="Wilson R."/>
            <person name="Cheng Z."/>
            <person name="Jin W."/>
            <person name="Jiang J."/>
            <person name="Leong S.A."/>
            <person name="Iwama H."/>
            <person name="Gojobori T."/>
            <person name="Itoh T."/>
            <person name="Niimura Y."/>
            <person name="Fujii Y."/>
            <person name="Habara T."/>
            <person name="Sakai H."/>
            <person name="Sato Y."/>
            <person name="Wilson G."/>
            <person name="Kumar K."/>
            <person name="McCouch S."/>
            <person name="Juretic N."/>
            <person name="Hoen D."/>
            <person name="Wright S."/>
            <person name="Bruskiewich R."/>
            <person name="Bureau T."/>
            <person name="Miyao A."/>
            <person name="Hirochika H."/>
            <person name="Nishikawa T."/>
            <person name="Kadowaki K."/>
            <person name="Sugiura M."/>
            <person name="Burr B."/>
            <person name="Sasaki T."/>
        </authorList>
    </citation>
    <scope>NUCLEOTIDE SEQUENCE [LARGE SCALE GENOMIC DNA]</scope>
    <source>
        <strain evidence="2">cv. Nipponbare</strain>
    </source>
</reference>
<dbReference type="Pfam" id="PF07893">
    <property type="entry name" value="DUF1668"/>
    <property type="match status" value="1"/>
</dbReference>
<sequence length="71" mass="7923">MGGRSEYCLVELLEPEGSRDEEKCDECVLRLTTLRVVFDDGGELVATARRPAGCYKFSRSGGLCTLQAFWM</sequence>
<dbReference type="EMBL" id="AP014963">
    <property type="protein sequence ID" value="BAT00735.1"/>
    <property type="molecule type" value="Genomic_DNA"/>
</dbReference>
<dbReference type="PaxDb" id="39947-A0A0P0X441"/>
<evidence type="ECO:0000313" key="1">
    <source>
        <dbReference type="EMBL" id="BAT00735.1"/>
    </source>
</evidence>
<protein>
    <submittedName>
        <fullName evidence="1">Os07g0234900 protein</fullName>
    </submittedName>
</protein>
<keyword evidence="2" id="KW-1185">Reference proteome</keyword>
<dbReference type="InParanoid" id="A0A0P0X441"/>
<proteinExistence type="predicted"/>